<dbReference type="InParanoid" id="Q7NJL5"/>
<dbReference type="EnsemblBacteria" id="BAC89758">
    <property type="protein sequence ID" value="BAC89758"/>
    <property type="gene ID" value="BAC89758"/>
</dbReference>
<keyword evidence="1" id="KW-0812">Transmembrane</keyword>
<keyword evidence="3" id="KW-1185">Reference proteome</keyword>
<dbReference type="STRING" id="251221.gene:10759309"/>
<sequence length="277" mass="28505">MKLSDLTAIGRPVDPSYPTNRTIALIAGITAVGGSVIQLFLGAPWLQSALWGFTAGISVFLAWAIARELDPDRDLSAFVAAGLAIVGTGIWGLPNLGILLWLMLVVRVVNRTTGLSVKWSDSLAVLALGGWLAFQGNWAYAALTAVALWLDSRLPPANRPQVVFAGLGVVLTLVVLAWGEAAPAAGVSFAAGALAVGLAAVFLPVGIGSGRLVSVGDEDGEALVPIRVQAAQALALSVGIETALWGGAAGLSALTPFWAAVVGTAAYRWLRAFTASR</sequence>
<dbReference type="KEGG" id="gvi:glr1817"/>
<evidence type="ECO:0000313" key="2">
    <source>
        <dbReference type="EMBL" id="BAC89758.1"/>
    </source>
</evidence>
<dbReference type="EMBL" id="BA000045">
    <property type="protein sequence ID" value="BAC89758.1"/>
    <property type="molecule type" value="Genomic_DNA"/>
</dbReference>
<accession>Q7NJL5</accession>
<keyword evidence="1" id="KW-1133">Transmembrane helix</keyword>
<dbReference type="OrthoDB" id="982094at2"/>
<protein>
    <submittedName>
        <fullName evidence="2">Glr1817 protein</fullName>
    </submittedName>
</protein>
<feature type="transmembrane region" description="Helical" evidence="1">
    <location>
        <begin position="78"/>
        <end position="104"/>
    </location>
</feature>
<gene>
    <name evidence="2" type="ordered locus">glr1817</name>
</gene>
<dbReference type="Proteomes" id="UP000000557">
    <property type="component" value="Chromosome"/>
</dbReference>
<reference evidence="2 3" key="2">
    <citation type="journal article" date="2003" name="DNA Res.">
        <title>Complete genome structure of Gloeobacter violaceus PCC 7421, a cyanobacterium that lacks thylakoids (supplement).</title>
        <authorList>
            <person name="Nakamura Y."/>
            <person name="Kaneko T."/>
            <person name="Sato S."/>
            <person name="Mimuro M."/>
            <person name="Miyashita H."/>
            <person name="Tsuchiya T."/>
            <person name="Sasamoto S."/>
            <person name="Watanabe A."/>
            <person name="Kawashima K."/>
            <person name="Kishida Y."/>
            <person name="Kiyokawa C."/>
            <person name="Kohara M."/>
            <person name="Matsumoto M."/>
            <person name="Matsuno A."/>
            <person name="Nakazaki N."/>
            <person name="Shimpo S."/>
            <person name="Takeuchi C."/>
            <person name="Yamada M."/>
            <person name="Tabata S."/>
        </authorList>
    </citation>
    <scope>NUCLEOTIDE SEQUENCE [LARGE SCALE GENOMIC DNA]</scope>
    <source>
        <strain evidence="3">ATCC 29082 / PCC 7421</strain>
    </source>
</reference>
<organism evidence="2 3">
    <name type="scientific">Gloeobacter violaceus (strain ATCC 29082 / PCC 7421)</name>
    <dbReference type="NCBI Taxonomy" id="251221"/>
    <lineage>
        <taxon>Bacteria</taxon>
        <taxon>Bacillati</taxon>
        <taxon>Cyanobacteriota</taxon>
        <taxon>Cyanophyceae</taxon>
        <taxon>Gloeobacterales</taxon>
        <taxon>Gloeobacteraceae</taxon>
        <taxon>Gloeobacter</taxon>
    </lineage>
</organism>
<feature type="transmembrane region" description="Helical" evidence="1">
    <location>
        <begin position="21"/>
        <end position="43"/>
    </location>
</feature>
<dbReference type="AlphaFoldDB" id="Q7NJL5"/>
<name>Q7NJL5_GLOVI</name>
<feature type="transmembrane region" description="Helical" evidence="1">
    <location>
        <begin position="185"/>
        <end position="205"/>
    </location>
</feature>
<dbReference type="RefSeq" id="WP_011141815.1">
    <property type="nucleotide sequence ID" value="NC_005125.1"/>
</dbReference>
<keyword evidence="1" id="KW-0472">Membrane</keyword>
<proteinExistence type="predicted"/>
<evidence type="ECO:0000256" key="1">
    <source>
        <dbReference type="SAM" id="Phobius"/>
    </source>
</evidence>
<dbReference type="HOGENOM" id="CLU_082719_0_0_3"/>
<feature type="transmembrane region" description="Helical" evidence="1">
    <location>
        <begin position="162"/>
        <end position="179"/>
    </location>
</feature>
<feature type="transmembrane region" description="Helical" evidence="1">
    <location>
        <begin position="124"/>
        <end position="150"/>
    </location>
</feature>
<feature type="transmembrane region" description="Helical" evidence="1">
    <location>
        <begin position="49"/>
        <end position="66"/>
    </location>
</feature>
<evidence type="ECO:0000313" key="3">
    <source>
        <dbReference type="Proteomes" id="UP000000557"/>
    </source>
</evidence>
<reference evidence="2 3" key="1">
    <citation type="journal article" date="2003" name="DNA Res.">
        <title>Complete genome structure of Gloeobacter violaceus PCC 7421, a cyanobacterium that lacks thylakoids.</title>
        <authorList>
            <person name="Nakamura Y."/>
            <person name="Kaneko T."/>
            <person name="Sato S."/>
            <person name="Mimuro M."/>
            <person name="Miyashita H."/>
            <person name="Tsuchiya T."/>
            <person name="Sasamoto S."/>
            <person name="Watanabe A."/>
            <person name="Kawashima K."/>
            <person name="Kishida Y."/>
            <person name="Kiyokawa C."/>
            <person name="Kohara M."/>
            <person name="Matsumoto M."/>
            <person name="Matsuno A."/>
            <person name="Nakazaki N."/>
            <person name="Shimpo S."/>
            <person name="Takeuchi C."/>
            <person name="Yamada M."/>
            <person name="Tabata S."/>
        </authorList>
    </citation>
    <scope>NUCLEOTIDE SEQUENCE [LARGE SCALE GENOMIC DNA]</scope>
    <source>
        <strain evidence="3">ATCC 29082 / PCC 7421</strain>
    </source>
</reference>